<evidence type="ECO:0000313" key="2">
    <source>
        <dbReference type="Proteomes" id="UP000325255"/>
    </source>
</evidence>
<dbReference type="AlphaFoldDB" id="A0A5M6IWQ5"/>
<keyword evidence="2" id="KW-1185">Reference proteome</keyword>
<dbReference type="EMBL" id="VWPK01000017">
    <property type="protein sequence ID" value="KAA5611898.1"/>
    <property type="molecule type" value="Genomic_DNA"/>
</dbReference>
<comment type="caution">
    <text evidence="1">The sequence shown here is derived from an EMBL/GenBank/DDBJ whole genome shotgun (WGS) entry which is preliminary data.</text>
</comment>
<gene>
    <name evidence="1" type="ORF">F1189_12770</name>
</gene>
<sequence>MSSAPGNTSHLVAGGFIRAGVWKHDEASGSIRFEGAKPLPREPGVYAYAVDGIVHYVGSAQRGLRQRLRHYEIAKTLRTAHRIRQEILALLAAGREVEVFTIVPPPMNLNGNLPFDSVAGLEEGIIRAWRPAWNRRGAGGDDTKSSVCDV</sequence>
<dbReference type="CDD" id="cd10436">
    <property type="entry name" value="GIY-YIG_EndoII_Hpy188I_like"/>
    <property type="match status" value="1"/>
</dbReference>
<dbReference type="InterPro" id="IPR044556">
    <property type="entry name" value="EndoII-like_GIY-YIG"/>
</dbReference>
<proteinExistence type="predicted"/>
<accession>A0A5M6IWQ5</accession>
<name>A0A5M6IWQ5_9PROT</name>
<protein>
    <submittedName>
        <fullName evidence="1">GIY-YIG nuclease family protein</fullName>
    </submittedName>
</protein>
<organism evidence="1 2">
    <name type="scientific">Rhodovastum atsumiense</name>
    <dbReference type="NCBI Taxonomy" id="504468"/>
    <lineage>
        <taxon>Bacteria</taxon>
        <taxon>Pseudomonadati</taxon>
        <taxon>Pseudomonadota</taxon>
        <taxon>Alphaproteobacteria</taxon>
        <taxon>Acetobacterales</taxon>
        <taxon>Acetobacteraceae</taxon>
        <taxon>Rhodovastum</taxon>
    </lineage>
</organism>
<dbReference type="RefSeq" id="WP_150041198.1">
    <property type="nucleotide sequence ID" value="NZ_OW485605.1"/>
</dbReference>
<evidence type="ECO:0000313" key="1">
    <source>
        <dbReference type="EMBL" id="KAA5611898.1"/>
    </source>
</evidence>
<reference evidence="1 2" key="1">
    <citation type="submission" date="2019-09" db="EMBL/GenBank/DDBJ databases">
        <title>Genome sequence of Rhodovastum atsumiense, a diverse member of the Acetobacteraceae family of non-sulfur purple photosynthetic bacteria.</title>
        <authorList>
            <person name="Meyer T."/>
            <person name="Kyndt J."/>
        </authorList>
    </citation>
    <scope>NUCLEOTIDE SEQUENCE [LARGE SCALE GENOMIC DNA]</scope>
    <source>
        <strain evidence="1 2">DSM 21279</strain>
    </source>
</reference>
<dbReference type="Gene3D" id="3.40.1440.40">
    <property type="match status" value="1"/>
</dbReference>
<dbReference type="OrthoDB" id="7274871at2"/>
<dbReference type="InterPro" id="IPR053748">
    <property type="entry name" value="Host_DNA_Degrad_Endo"/>
</dbReference>
<dbReference type="Proteomes" id="UP000325255">
    <property type="component" value="Unassembled WGS sequence"/>
</dbReference>